<keyword evidence="2" id="KW-1185">Reference proteome</keyword>
<evidence type="ECO:0000313" key="2">
    <source>
        <dbReference type="Proteomes" id="UP000315700"/>
    </source>
</evidence>
<dbReference type="AlphaFoldDB" id="A0A517SBB2"/>
<dbReference type="RefSeq" id="WP_145028623.1">
    <property type="nucleotide sequence ID" value="NZ_CP036271.1"/>
</dbReference>
<evidence type="ECO:0000313" key="1">
    <source>
        <dbReference type="EMBL" id="QDT53423.1"/>
    </source>
</evidence>
<dbReference type="Proteomes" id="UP000315700">
    <property type="component" value="Chromosome"/>
</dbReference>
<dbReference type="KEGG" id="ccos:Pan44_14400"/>
<reference evidence="1 2" key="1">
    <citation type="submission" date="2019-02" db="EMBL/GenBank/DDBJ databases">
        <title>Deep-cultivation of Planctomycetes and their phenomic and genomic characterization uncovers novel biology.</title>
        <authorList>
            <person name="Wiegand S."/>
            <person name="Jogler M."/>
            <person name="Boedeker C."/>
            <person name="Pinto D."/>
            <person name="Vollmers J."/>
            <person name="Rivas-Marin E."/>
            <person name="Kohn T."/>
            <person name="Peeters S.H."/>
            <person name="Heuer A."/>
            <person name="Rast P."/>
            <person name="Oberbeckmann S."/>
            <person name="Bunk B."/>
            <person name="Jeske O."/>
            <person name="Meyerdierks A."/>
            <person name="Storesund J.E."/>
            <person name="Kallscheuer N."/>
            <person name="Luecker S."/>
            <person name="Lage O.M."/>
            <person name="Pohl T."/>
            <person name="Merkel B.J."/>
            <person name="Hornburger P."/>
            <person name="Mueller R.-W."/>
            <person name="Bruemmer F."/>
            <person name="Labrenz M."/>
            <person name="Spormann A.M."/>
            <person name="Op den Camp H."/>
            <person name="Overmann J."/>
            <person name="Amann R."/>
            <person name="Jetten M.S.M."/>
            <person name="Mascher T."/>
            <person name="Medema M.H."/>
            <person name="Devos D.P."/>
            <person name="Kaster A.-K."/>
            <person name="Ovreas L."/>
            <person name="Rohde M."/>
            <person name="Galperin M.Y."/>
            <person name="Jogler C."/>
        </authorList>
    </citation>
    <scope>NUCLEOTIDE SEQUENCE [LARGE SCALE GENOMIC DNA]</scope>
    <source>
        <strain evidence="1 2">Pan44</strain>
    </source>
</reference>
<dbReference type="InParanoid" id="A0A517SBB2"/>
<sequence length="142" mass="16124">MAAPLTNSNADVAIRSQSVECVEIYIPKKLEHLSEVFTYLRRKITLRSEEAADGVTINGFSLYEVDGAFLGRTVYQERTLVVRILFEREADEDPEVLQRKIQELGRDIATAVALDEEELWVCHYPQSVVVFRPLGRQADPSI</sequence>
<dbReference type="OrthoDB" id="271482at2"/>
<gene>
    <name evidence="1" type="ORF">Pan44_14400</name>
</gene>
<protein>
    <submittedName>
        <fullName evidence="1">Uncharacterized protein</fullName>
    </submittedName>
</protein>
<proteinExistence type="predicted"/>
<organism evidence="1 2">
    <name type="scientific">Caulifigura coniformis</name>
    <dbReference type="NCBI Taxonomy" id="2527983"/>
    <lineage>
        <taxon>Bacteria</taxon>
        <taxon>Pseudomonadati</taxon>
        <taxon>Planctomycetota</taxon>
        <taxon>Planctomycetia</taxon>
        <taxon>Planctomycetales</taxon>
        <taxon>Planctomycetaceae</taxon>
        <taxon>Caulifigura</taxon>
    </lineage>
</organism>
<accession>A0A517SBB2</accession>
<dbReference type="EMBL" id="CP036271">
    <property type="protein sequence ID" value="QDT53423.1"/>
    <property type="molecule type" value="Genomic_DNA"/>
</dbReference>
<name>A0A517SBB2_9PLAN</name>